<keyword evidence="1" id="KW-0472">Membrane</keyword>
<comment type="caution">
    <text evidence="2">The sequence shown here is derived from an EMBL/GenBank/DDBJ whole genome shotgun (WGS) entry which is preliminary data.</text>
</comment>
<evidence type="ECO:0000256" key="1">
    <source>
        <dbReference type="SAM" id="Phobius"/>
    </source>
</evidence>
<dbReference type="EMBL" id="MEUT01000059">
    <property type="protein sequence ID" value="OGC48892.1"/>
    <property type="molecule type" value="Genomic_DNA"/>
</dbReference>
<dbReference type="AlphaFoldDB" id="A0A1F4UVE3"/>
<feature type="transmembrane region" description="Helical" evidence="1">
    <location>
        <begin position="7"/>
        <end position="28"/>
    </location>
</feature>
<proteinExistence type="predicted"/>
<evidence type="ECO:0000313" key="3">
    <source>
        <dbReference type="Proteomes" id="UP000177371"/>
    </source>
</evidence>
<name>A0A1F4UVE3_UNCKA</name>
<accession>A0A1F4UVE3</accession>
<evidence type="ECO:0000313" key="2">
    <source>
        <dbReference type="EMBL" id="OGC48892.1"/>
    </source>
</evidence>
<organism evidence="2 3">
    <name type="scientific">candidate division WWE3 bacterium RBG_16_37_10</name>
    <dbReference type="NCBI Taxonomy" id="1802610"/>
    <lineage>
        <taxon>Bacteria</taxon>
        <taxon>Katanobacteria</taxon>
    </lineage>
</organism>
<gene>
    <name evidence="2" type="ORF">A2W32_00395</name>
</gene>
<protein>
    <submittedName>
        <fullName evidence="2">Uncharacterized protein</fullName>
    </submittedName>
</protein>
<feature type="transmembrane region" description="Helical" evidence="1">
    <location>
        <begin position="48"/>
        <end position="66"/>
    </location>
</feature>
<dbReference type="Proteomes" id="UP000177371">
    <property type="component" value="Unassembled WGS sequence"/>
</dbReference>
<dbReference type="PROSITE" id="PS51257">
    <property type="entry name" value="PROKAR_LIPOPROTEIN"/>
    <property type="match status" value="1"/>
</dbReference>
<keyword evidence="1" id="KW-0812">Transmembrane</keyword>
<sequence>MHPVERLFLWVLTGAGCGAMGFLVYITARLPKEGAEELVITANAVPQLIIIICIGALIGLATGVIVHRQKDDESDPE</sequence>
<keyword evidence="1" id="KW-1133">Transmembrane helix</keyword>
<reference evidence="2 3" key="1">
    <citation type="journal article" date="2016" name="Nat. Commun.">
        <title>Thousands of microbial genomes shed light on interconnected biogeochemical processes in an aquifer system.</title>
        <authorList>
            <person name="Anantharaman K."/>
            <person name="Brown C.T."/>
            <person name="Hug L.A."/>
            <person name="Sharon I."/>
            <person name="Castelle C.J."/>
            <person name="Probst A.J."/>
            <person name="Thomas B.C."/>
            <person name="Singh A."/>
            <person name="Wilkins M.J."/>
            <person name="Karaoz U."/>
            <person name="Brodie E.L."/>
            <person name="Williams K.H."/>
            <person name="Hubbard S.S."/>
            <person name="Banfield J.F."/>
        </authorList>
    </citation>
    <scope>NUCLEOTIDE SEQUENCE [LARGE SCALE GENOMIC DNA]</scope>
</reference>